<dbReference type="Pfam" id="PF09898">
    <property type="entry name" value="DUF2125"/>
    <property type="match status" value="1"/>
</dbReference>
<dbReference type="OrthoDB" id="7791409at2"/>
<keyword evidence="2" id="KW-1185">Reference proteome</keyword>
<organism evidence="1 2">
    <name type="scientific">Pseudooceanicola lipolyticus</name>
    <dbReference type="NCBI Taxonomy" id="2029104"/>
    <lineage>
        <taxon>Bacteria</taxon>
        <taxon>Pseudomonadati</taxon>
        <taxon>Pseudomonadota</taxon>
        <taxon>Alphaproteobacteria</taxon>
        <taxon>Rhodobacterales</taxon>
        <taxon>Paracoccaceae</taxon>
        <taxon>Pseudooceanicola</taxon>
    </lineage>
</organism>
<reference evidence="1 2" key="1">
    <citation type="journal article" date="2018" name="Int. J. Syst. Evol. Microbiol.">
        <title>Pseudooceanicola lipolyticus sp. nov., a marine alphaproteobacterium, reclassification of Oceanicola flagellatus as Pseudooceanicola flagellatus comb. nov. and emended description of the genus Pseudooceanicola.</title>
        <authorList>
            <person name="Huang M.-M."/>
            <person name="Guo L.-L."/>
            <person name="Wu Y.-H."/>
            <person name="Lai Q.-L."/>
            <person name="Shao Z.-Z."/>
            <person name="Wang C.-S."/>
            <person name="Wu M."/>
            <person name="Xu X.-W."/>
        </authorList>
    </citation>
    <scope>NUCLEOTIDE SEQUENCE [LARGE SCALE GENOMIC DNA]</scope>
    <source>
        <strain evidence="1 2">157</strain>
    </source>
</reference>
<name>A0A2M8IV65_9RHOB</name>
<evidence type="ECO:0000313" key="1">
    <source>
        <dbReference type="EMBL" id="PJE34427.1"/>
    </source>
</evidence>
<dbReference type="EMBL" id="PGTB01000184">
    <property type="protein sequence ID" value="PJE34427.1"/>
    <property type="molecule type" value="Genomic_DNA"/>
</dbReference>
<accession>A0A2M8IV65</accession>
<dbReference type="Proteomes" id="UP000231553">
    <property type="component" value="Unassembled WGS sequence"/>
</dbReference>
<sequence length="537" mass="56624">MDLPACTGTLLDATLPTEDHATNVIDKDTVMTFRLVTGGSAAVFCSIFAQAALAEISPRDVWAYWQEYMTASGYEISASEQMSGDTLTISDITLTMPAPEDQGTMTVLIPSIALTGNSEGTVSAAFPSPMPMQVTIDATDAEDGSGEVVITHSGSSMLISGEPSNLTYTHASDETTVTLTNLTVEGEPVPPETLRFALVLTGTSGTSQMTRTGMRSFDELFRAESLSYDFAFDDPDSDDQGQFSGELRGLNLTANGAMPLEMDANNMAAALEAGFNVAGTFAYDAGKSSMAGTGDGESFSASSASQGGTVSVAFDASQLAYDLTGNQTEIEITSQQLPFPISLDMAETALKLAMPVARSEEPQDFAFGLTLRDFVMSDMIWGMFDPAGTLPRDPATVSMDLTGKAKLDVDIMDPAATAALDGTQPPGELHAVTINDLLVSMIGAKLTGTGAFTFDNADMQTFPGMPRPEGFVELALTGANSVLDKLIQMGFVSDNDAMGARMMMGMFAVPGEGEDSLKSRIEINEQGQVLANGQRIR</sequence>
<gene>
    <name evidence="1" type="ORF">CVM52_22335</name>
</gene>
<protein>
    <submittedName>
        <fullName evidence="1">DUF2125 domain-containing protein</fullName>
    </submittedName>
</protein>
<dbReference type="InterPro" id="IPR018666">
    <property type="entry name" value="DUF2125"/>
</dbReference>
<proteinExistence type="predicted"/>
<comment type="caution">
    <text evidence="1">The sequence shown here is derived from an EMBL/GenBank/DDBJ whole genome shotgun (WGS) entry which is preliminary data.</text>
</comment>
<dbReference type="AlphaFoldDB" id="A0A2M8IV65"/>
<evidence type="ECO:0000313" key="2">
    <source>
        <dbReference type="Proteomes" id="UP000231553"/>
    </source>
</evidence>